<dbReference type="InterPro" id="IPR009084">
    <property type="entry name" value="B_transpositn_C"/>
</dbReference>
<dbReference type="InterPro" id="IPR049945">
    <property type="entry name" value="AAA_22"/>
</dbReference>
<dbReference type="CDD" id="cd00009">
    <property type="entry name" value="AAA"/>
    <property type="match status" value="1"/>
</dbReference>
<dbReference type="CDD" id="cd00093">
    <property type="entry name" value="HTH_XRE"/>
    <property type="match status" value="1"/>
</dbReference>
<dbReference type="PROSITE" id="PS50943">
    <property type="entry name" value="HTH_CROC1"/>
    <property type="match status" value="1"/>
</dbReference>
<dbReference type="SUPFAM" id="SSF47681">
    <property type="entry name" value="C-terminal domain of B transposition protein"/>
    <property type="match status" value="1"/>
</dbReference>
<sequence length="327" mass="35753">MNKTPSHVVTPIRPEVEVTVTDEQHLRAQVDTIMQAEEMTQSELARQVGIASSTLSQWMSGKYGARTDKLVAAVQKWVADYLQRKQRGDMPTAPDFIMTPTAKRISGALDYARSAGDIVLVYGGAGVGKTSTIIHYQRTHPNVWHLQISPATSSVMSLLEEIASAVGIVGYVRNRAALQREIVKRMAGTRGLLVIDEAQHLGVVALEQLRYFTDSLDIGMVLCGNVFVASQFTAGSKGAYLDRLSSRVGMRVHIKSSLQPDIDAIIDAWGFTDEKCRAHARDIGKKPGALRSLNKCFSLATNYANARGKAMCCSDLNRAAKELGLFE</sequence>
<dbReference type="PANTHER" id="PTHR35894">
    <property type="entry name" value="GENERAL SECRETION PATHWAY PROTEIN A-RELATED"/>
    <property type="match status" value="1"/>
</dbReference>
<dbReference type="SUPFAM" id="SSF52540">
    <property type="entry name" value="P-loop containing nucleoside triphosphate hydrolases"/>
    <property type="match status" value="1"/>
</dbReference>
<protein>
    <submittedName>
        <fullName evidence="2">AAA family ATPase</fullName>
    </submittedName>
</protein>
<proteinExistence type="predicted"/>
<dbReference type="Pfam" id="PF01381">
    <property type="entry name" value="HTH_3"/>
    <property type="match status" value="1"/>
</dbReference>
<dbReference type="InterPro" id="IPR052026">
    <property type="entry name" value="ExeA_AAA_ATPase_DNA-bind"/>
</dbReference>
<dbReference type="Gene3D" id="3.40.50.300">
    <property type="entry name" value="P-loop containing nucleotide triphosphate hydrolases"/>
    <property type="match status" value="1"/>
</dbReference>
<organism evidence="2 3">
    <name type="scientific">Aquilutibacter rugosus</name>
    <dbReference type="NCBI Taxonomy" id="3115820"/>
    <lineage>
        <taxon>Bacteria</taxon>
        <taxon>Pseudomonadati</taxon>
        <taxon>Pseudomonadota</taxon>
        <taxon>Gammaproteobacteria</taxon>
        <taxon>Lysobacterales</taxon>
        <taxon>Lysobacteraceae</taxon>
        <taxon>Aquilutibacter</taxon>
    </lineage>
</organism>
<dbReference type="InterPro" id="IPR027417">
    <property type="entry name" value="P-loop_NTPase"/>
</dbReference>
<gene>
    <name evidence="2" type="ORF">V3390_00260</name>
</gene>
<dbReference type="InterPro" id="IPR036733">
    <property type="entry name" value="B_transposit_C_sf"/>
</dbReference>
<feature type="domain" description="HTH cro/C1-type" evidence="1">
    <location>
        <begin position="39"/>
        <end position="72"/>
    </location>
</feature>
<name>A0ABU7UW80_9GAMM</name>
<reference evidence="2 3" key="1">
    <citation type="submission" date="2024-01" db="EMBL/GenBank/DDBJ databases">
        <title>Novel species of the genus Luteimonas isolated from rivers.</title>
        <authorList>
            <person name="Lu H."/>
        </authorList>
    </citation>
    <scope>NUCLEOTIDE SEQUENCE [LARGE SCALE GENOMIC DNA]</scope>
    <source>
        <strain evidence="2 3">FXH3W</strain>
    </source>
</reference>
<dbReference type="Pfam" id="PF13401">
    <property type="entry name" value="AAA_22"/>
    <property type="match status" value="1"/>
</dbReference>
<keyword evidence="3" id="KW-1185">Reference proteome</keyword>
<accession>A0ABU7UW80</accession>
<dbReference type="PANTHER" id="PTHR35894:SF5">
    <property type="entry name" value="MU-LIKE PROPHAGE FLUMU DNA TRANSPOSITION PROTEIN B"/>
    <property type="match status" value="1"/>
</dbReference>
<evidence type="ECO:0000259" key="1">
    <source>
        <dbReference type="PROSITE" id="PS50943"/>
    </source>
</evidence>
<evidence type="ECO:0000313" key="2">
    <source>
        <dbReference type="EMBL" id="MEF2154680.1"/>
    </source>
</evidence>
<dbReference type="SUPFAM" id="SSF47413">
    <property type="entry name" value="lambda repressor-like DNA-binding domains"/>
    <property type="match status" value="1"/>
</dbReference>
<dbReference type="RefSeq" id="WP_331702859.1">
    <property type="nucleotide sequence ID" value="NZ_JAZHBO010000001.1"/>
</dbReference>
<dbReference type="InterPro" id="IPR001387">
    <property type="entry name" value="Cro/C1-type_HTH"/>
</dbReference>
<dbReference type="Proteomes" id="UP001356170">
    <property type="component" value="Unassembled WGS sequence"/>
</dbReference>
<dbReference type="Gene3D" id="1.10.260.40">
    <property type="entry name" value="lambda repressor-like DNA-binding domains"/>
    <property type="match status" value="1"/>
</dbReference>
<evidence type="ECO:0000313" key="3">
    <source>
        <dbReference type="Proteomes" id="UP001356170"/>
    </source>
</evidence>
<dbReference type="InterPro" id="IPR010982">
    <property type="entry name" value="Lambda_DNA-bd_dom_sf"/>
</dbReference>
<dbReference type="Pfam" id="PF09077">
    <property type="entry name" value="Phage-MuB_C"/>
    <property type="match status" value="1"/>
</dbReference>
<dbReference type="EMBL" id="JAZHBO010000001">
    <property type="protein sequence ID" value="MEF2154680.1"/>
    <property type="molecule type" value="Genomic_DNA"/>
</dbReference>
<dbReference type="Gene3D" id="1.10.1180.10">
    <property type="entry name" value="B transposition protein, C-terminal domain"/>
    <property type="match status" value="1"/>
</dbReference>
<comment type="caution">
    <text evidence="2">The sequence shown here is derived from an EMBL/GenBank/DDBJ whole genome shotgun (WGS) entry which is preliminary data.</text>
</comment>